<evidence type="ECO:0000313" key="1">
    <source>
        <dbReference type="EMBL" id="KHG17131.1"/>
    </source>
</evidence>
<dbReference type="Proteomes" id="UP000032142">
    <property type="component" value="Unassembled WGS sequence"/>
</dbReference>
<dbReference type="AlphaFoldDB" id="A0A0B0P192"/>
<sequence>MSFKGQLKQIEDNRFGISVLAESRSKIADLASLYWQIADRR</sequence>
<reference evidence="2" key="1">
    <citation type="submission" date="2014-09" db="EMBL/GenBank/DDBJ databases">
        <authorList>
            <person name="Mudge J."/>
            <person name="Ramaraj T."/>
            <person name="Lindquist I.E."/>
            <person name="Bharti A.K."/>
            <person name="Sundararajan A."/>
            <person name="Cameron C.T."/>
            <person name="Woodward J.E."/>
            <person name="May G.D."/>
            <person name="Brubaker C."/>
            <person name="Broadhvest J."/>
            <person name="Wilkins T.A."/>
        </authorList>
    </citation>
    <scope>NUCLEOTIDE SEQUENCE</scope>
    <source>
        <strain evidence="2">cv. AKA8401</strain>
    </source>
</reference>
<keyword evidence="2" id="KW-1185">Reference proteome</keyword>
<gene>
    <name evidence="1" type="ORF">F383_01301</name>
</gene>
<proteinExistence type="predicted"/>
<accession>A0A0B0P192</accession>
<evidence type="ECO:0000313" key="2">
    <source>
        <dbReference type="Proteomes" id="UP000032142"/>
    </source>
</evidence>
<protein>
    <submittedName>
        <fullName evidence="1">Uncharacterized protein</fullName>
    </submittedName>
</protein>
<organism evidence="1 2">
    <name type="scientific">Gossypium arboreum</name>
    <name type="common">Tree cotton</name>
    <name type="synonym">Gossypium nanking</name>
    <dbReference type="NCBI Taxonomy" id="29729"/>
    <lineage>
        <taxon>Eukaryota</taxon>
        <taxon>Viridiplantae</taxon>
        <taxon>Streptophyta</taxon>
        <taxon>Embryophyta</taxon>
        <taxon>Tracheophyta</taxon>
        <taxon>Spermatophyta</taxon>
        <taxon>Magnoliopsida</taxon>
        <taxon>eudicotyledons</taxon>
        <taxon>Gunneridae</taxon>
        <taxon>Pentapetalae</taxon>
        <taxon>rosids</taxon>
        <taxon>malvids</taxon>
        <taxon>Malvales</taxon>
        <taxon>Malvaceae</taxon>
        <taxon>Malvoideae</taxon>
        <taxon>Gossypium</taxon>
    </lineage>
</organism>
<name>A0A0B0P192_GOSAR</name>
<dbReference type="EMBL" id="KN407582">
    <property type="protein sequence ID" value="KHG17131.1"/>
    <property type="molecule type" value="Genomic_DNA"/>
</dbReference>